<dbReference type="Gene3D" id="3.40.50.200">
    <property type="entry name" value="Peptidase S8/S53 domain"/>
    <property type="match status" value="1"/>
</dbReference>
<dbReference type="GO" id="GO:0005576">
    <property type="term" value="C:extracellular region"/>
    <property type="evidence" value="ECO:0007669"/>
    <property type="project" value="UniProtKB-SubCell"/>
</dbReference>
<dbReference type="InterPro" id="IPR023828">
    <property type="entry name" value="Peptidase_S8_Ser-AS"/>
</dbReference>
<feature type="active site" description="Charge relay system" evidence="9 10">
    <location>
        <position position="190"/>
    </location>
</feature>
<comment type="caution">
    <text evidence="14">The sequence shown here is derived from an EMBL/GenBank/DDBJ whole genome shotgun (WGS) entry which is preliminary data.</text>
</comment>
<feature type="active site" description="Charge relay system" evidence="9 10">
    <location>
        <position position="430"/>
    </location>
</feature>
<organism evidence="14 15">
    <name type="scientific">Cellulomonas soli</name>
    <dbReference type="NCBI Taxonomy" id="931535"/>
    <lineage>
        <taxon>Bacteria</taxon>
        <taxon>Bacillati</taxon>
        <taxon>Actinomycetota</taxon>
        <taxon>Actinomycetes</taxon>
        <taxon>Micrococcales</taxon>
        <taxon>Cellulomonadaceae</taxon>
        <taxon>Cellulomonas</taxon>
    </lineage>
</organism>
<evidence type="ECO:0000256" key="2">
    <source>
        <dbReference type="ARBA" id="ARBA00011073"/>
    </source>
</evidence>
<evidence type="ECO:0000313" key="15">
    <source>
        <dbReference type="Proteomes" id="UP000321798"/>
    </source>
</evidence>
<evidence type="ECO:0000313" key="14">
    <source>
        <dbReference type="EMBL" id="GEP69607.1"/>
    </source>
</evidence>
<feature type="region of interest" description="Disordered" evidence="11">
    <location>
        <begin position="490"/>
        <end position="536"/>
    </location>
</feature>
<dbReference type="InterPro" id="IPR050131">
    <property type="entry name" value="Peptidase_S8_subtilisin-like"/>
</dbReference>
<evidence type="ECO:0000256" key="9">
    <source>
        <dbReference type="PIRSR" id="PIRSR615500-1"/>
    </source>
</evidence>
<dbReference type="OrthoDB" id="9813435at2"/>
<evidence type="ECO:0000256" key="3">
    <source>
        <dbReference type="ARBA" id="ARBA00022525"/>
    </source>
</evidence>
<keyword evidence="5 12" id="KW-0732">Signal</keyword>
<evidence type="ECO:0000256" key="1">
    <source>
        <dbReference type="ARBA" id="ARBA00004613"/>
    </source>
</evidence>
<dbReference type="InterPro" id="IPR015500">
    <property type="entry name" value="Peptidase_S8_subtilisin-rel"/>
</dbReference>
<dbReference type="PROSITE" id="PS51892">
    <property type="entry name" value="SUBTILASE"/>
    <property type="match status" value="1"/>
</dbReference>
<keyword evidence="3" id="KW-0964">Secreted</keyword>
<dbReference type="CDD" id="cd07496">
    <property type="entry name" value="Peptidases_S8_13"/>
    <property type="match status" value="1"/>
</dbReference>
<keyword evidence="7 10" id="KW-0720">Serine protease</keyword>
<evidence type="ECO:0000256" key="5">
    <source>
        <dbReference type="ARBA" id="ARBA00022729"/>
    </source>
</evidence>
<dbReference type="Proteomes" id="UP000321798">
    <property type="component" value="Unassembled WGS sequence"/>
</dbReference>
<dbReference type="Pfam" id="PF00082">
    <property type="entry name" value="Peptidase_S8"/>
    <property type="match status" value="1"/>
</dbReference>
<reference evidence="14 15" key="1">
    <citation type="submission" date="2019-07" db="EMBL/GenBank/DDBJ databases">
        <title>Whole genome shotgun sequence of Cellulomonas soli NBRC 109434.</title>
        <authorList>
            <person name="Hosoyama A."/>
            <person name="Uohara A."/>
            <person name="Ohji S."/>
            <person name="Ichikawa N."/>
        </authorList>
    </citation>
    <scope>NUCLEOTIDE SEQUENCE [LARGE SCALE GENOMIC DNA]</scope>
    <source>
        <strain evidence="14 15">NBRC 109434</strain>
    </source>
</reference>
<gene>
    <name evidence="14" type="ORF">CSO01_23220</name>
</gene>
<dbReference type="SUPFAM" id="SSF89260">
    <property type="entry name" value="Collagen-binding domain"/>
    <property type="match status" value="1"/>
</dbReference>
<evidence type="ECO:0000256" key="6">
    <source>
        <dbReference type="ARBA" id="ARBA00022801"/>
    </source>
</evidence>
<evidence type="ECO:0000256" key="10">
    <source>
        <dbReference type="PROSITE-ProRule" id="PRU01240"/>
    </source>
</evidence>
<dbReference type="PANTHER" id="PTHR43806">
    <property type="entry name" value="PEPTIDASE S8"/>
    <property type="match status" value="1"/>
</dbReference>
<dbReference type="AlphaFoldDB" id="A0A512PEG6"/>
<evidence type="ECO:0000256" key="7">
    <source>
        <dbReference type="ARBA" id="ARBA00022825"/>
    </source>
</evidence>
<feature type="compositionally biased region" description="Polar residues" evidence="11">
    <location>
        <begin position="525"/>
        <end position="536"/>
    </location>
</feature>
<comment type="subcellular location">
    <subcellularLocation>
        <location evidence="1">Secreted</location>
    </subcellularLocation>
</comment>
<evidence type="ECO:0000256" key="12">
    <source>
        <dbReference type="SAM" id="SignalP"/>
    </source>
</evidence>
<dbReference type="InterPro" id="IPR034176">
    <property type="entry name" value="Peptidases_S8_13"/>
</dbReference>
<evidence type="ECO:0000259" key="13">
    <source>
        <dbReference type="Pfam" id="PF00082"/>
    </source>
</evidence>
<dbReference type="RefSeq" id="WP_146953356.1">
    <property type="nucleotide sequence ID" value="NZ_BAABBJ010000007.1"/>
</dbReference>
<evidence type="ECO:0000256" key="8">
    <source>
        <dbReference type="ARBA" id="ARBA00023145"/>
    </source>
</evidence>
<accession>A0A512PEG6</accession>
<dbReference type="PROSITE" id="PS00138">
    <property type="entry name" value="SUBTILASE_SER"/>
    <property type="match status" value="1"/>
</dbReference>
<dbReference type="Gene3D" id="2.60.120.380">
    <property type="match status" value="1"/>
</dbReference>
<keyword evidence="6 10" id="KW-0378">Hydrolase</keyword>
<evidence type="ECO:0000256" key="4">
    <source>
        <dbReference type="ARBA" id="ARBA00022670"/>
    </source>
</evidence>
<dbReference type="SUPFAM" id="SSF52743">
    <property type="entry name" value="Subtilisin-like"/>
    <property type="match status" value="1"/>
</dbReference>
<dbReference type="EMBL" id="BKAL01000007">
    <property type="protein sequence ID" value="GEP69607.1"/>
    <property type="molecule type" value="Genomic_DNA"/>
</dbReference>
<comment type="similarity">
    <text evidence="2 10">Belongs to the peptidase S8 family.</text>
</comment>
<feature type="chain" id="PRO_5021988289" evidence="12">
    <location>
        <begin position="30"/>
        <end position="624"/>
    </location>
</feature>
<dbReference type="InterPro" id="IPR022398">
    <property type="entry name" value="Peptidase_S8_His-AS"/>
</dbReference>
<dbReference type="InterPro" id="IPR036852">
    <property type="entry name" value="Peptidase_S8/S53_dom_sf"/>
</dbReference>
<evidence type="ECO:0000256" key="11">
    <source>
        <dbReference type="SAM" id="MobiDB-lite"/>
    </source>
</evidence>
<protein>
    <submittedName>
        <fullName evidence="14">Extracellular protease</fullName>
    </submittedName>
</protein>
<keyword evidence="8" id="KW-0865">Zymogen</keyword>
<dbReference type="PANTHER" id="PTHR43806:SF11">
    <property type="entry name" value="CEREVISIN-RELATED"/>
    <property type="match status" value="1"/>
</dbReference>
<feature type="active site" description="Charge relay system" evidence="9 10">
    <location>
        <position position="250"/>
    </location>
</feature>
<dbReference type="GO" id="GO:0006508">
    <property type="term" value="P:proteolysis"/>
    <property type="evidence" value="ECO:0007669"/>
    <property type="project" value="UniProtKB-KW"/>
</dbReference>
<sequence length="624" mass="61760">MTLPTHARAAAAVAVGLVLASTTTTVALAAVAAPGAAPGTLPAAAPAAVAPAAPADPGTTDRLIVKYRGQTPGSTPGATVQTVRGNRIEDAAAPYGAGAEHVRDTTQGAQVWSLGKDLAVTDVQAIAAQVAADPTVEYAEPDRLLQPLAAAPDDTRWADQWDLKTTAVGLDVLTAWDTTRGAGVNVAVIDTGYRPHADVAANIVGGYDLISDTTVSNDGNGRDTDASDPGDWTTTNQCASGWTATNSSWHGTHVAGTIAAVTGNGLGVAGIAPAAKVVPVRVLGRCGGYTSDIADAMVWASGGTVSGVPANANPARVLNLSLGGSGTCDTTSQNAITAARANGAVVVVAAGNSNTNVSGSSPANCSGVVAVAAYGPTGARAYYSNYGTLVDLAAPGGDTSGGSSNGILSTLNTGTTTPGSDTYAYYQGTSMATPHVAAVAALMISANPSLTPDQVETLLKSSAQPFVATCTSCGAGMLDAATAVAAAVGGTTPTPTPTPTPTTPAGTIVESEANNSRATADPATRPSTFTGTIGSSSDTDYVSVPVPAGATLTVTLTAGVSTADYDLYLYNSSGTRIATSTYGAGQVDTVTYTNSGTASATYYARVLYYSGATGTTGTYTLAIS</sequence>
<feature type="signal peptide" evidence="12">
    <location>
        <begin position="1"/>
        <end position="29"/>
    </location>
</feature>
<dbReference type="InterPro" id="IPR000209">
    <property type="entry name" value="Peptidase_S8/S53_dom"/>
</dbReference>
<keyword evidence="4 10" id="KW-0645">Protease</keyword>
<dbReference type="FunFam" id="3.40.50.200:FF:000022">
    <property type="entry name" value="Extracellular protease"/>
    <property type="match status" value="1"/>
</dbReference>
<dbReference type="PRINTS" id="PR00723">
    <property type="entry name" value="SUBTILISIN"/>
</dbReference>
<dbReference type="GO" id="GO:0004252">
    <property type="term" value="F:serine-type endopeptidase activity"/>
    <property type="evidence" value="ECO:0007669"/>
    <property type="project" value="UniProtKB-UniRule"/>
</dbReference>
<name>A0A512PEG6_9CELL</name>
<feature type="domain" description="Peptidase S8/S53" evidence="13">
    <location>
        <begin position="181"/>
        <end position="464"/>
    </location>
</feature>
<dbReference type="PROSITE" id="PS00137">
    <property type="entry name" value="SUBTILASE_HIS"/>
    <property type="match status" value="1"/>
</dbReference>
<proteinExistence type="inferred from homology"/>
<keyword evidence="15" id="KW-1185">Reference proteome</keyword>